<evidence type="ECO:0008006" key="3">
    <source>
        <dbReference type="Google" id="ProtNLM"/>
    </source>
</evidence>
<evidence type="ECO:0000313" key="2">
    <source>
        <dbReference type="Proteomes" id="UP000199445"/>
    </source>
</evidence>
<keyword evidence="2" id="KW-1185">Reference proteome</keyword>
<accession>A0A1I3VPL9</accession>
<dbReference type="RefSeq" id="WP_177187061.1">
    <property type="nucleotide sequence ID" value="NZ_BMYN01000009.1"/>
</dbReference>
<sequence length="502" mass="54853">MKLLNHSVLALTVTALISGCSSFQQRDQMSKFNDAYASGDYHGALDVVSFKTDEDKPVDSEKYLLELLHQGEMFRLNGQFEEAAQAFDLAEEGMKYLDTESLAEEAGEGFLAVMVNDSERDYEALMSEAVLVNTYKGLAFLAAGNNDYARVEFNRADDRTRRAVEFFQKEIAEQKEALAKEAEKEESQASLISDNLQSDDLNSAIAENYGALSEWSVYPEFMVPASTYLHGLYFLANSSTSAEFGNAATSLMRVSEMNPDSDVLKADAKLAKELADGRQQATDLQPQVWVVYENGLGPVLEETRFDIPLILFHQNQQAPAYFGIALPKYADRAAVPGNLDIAADGGDVVSTEQIADMGTVIRTEMKERFPGVLTRAVASAVVKAVIQNEASERLGVWGQLGSAALTIATTQADLRGWQAMPNHWQAARLDRPESGTLTLLDQQGSLLGTVDIPERPFTLVYVKRPSITAPATVITMDLRGETAASISQLPKPADGTQISSTD</sequence>
<dbReference type="EMBL" id="FOSC01000008">
    <property type="protein sequence ID" value="SFJ97069.1"/>
    <property type="molecule type" value="Genomic_DNA"/>
</dbReference>
<name>A0A1I3VPL9_9GAMM</name>
<protein>
    <recommendedName>
        <fullName evidence="3">Lipoprotein</fullName>
    </recommendedName>
</protein>
<evidence type="ECO:0000313" key="1">
    <source>
        <dbReference type="EMBL" id="SFJ97069.1"/>
    </source>
</evidence>
<gene>
    <name evidence="1" type="ORF">SAMN05216429_108100</name>
</gene>
<proteinExistence type="predicted"/>
<dbReference type="Proteomes" id="UP000199445">
    <property type="component" value="Unassembled WGS sequence"/>
</dbReference>
<dbReference type="PROSITE" id="PS51257">
    <property type="entry name" value="PROKAR_LIPOPROTEIN"/>
    <property type="match status" value="1"/>
</dbReference>
<dbReference type="AlphaFoldDB" id="A0A1I3VPL9"/>
<organism evidence="1 2">
    <name type="scientific">Marinobacter persicus</name>
    <dbReference type="NCBI Taxonomy" id="930118"/>
    <lineage>
        <taxon>Bacteria</taxon>
        <taxon>Pseudomonadati</taxon>
        <taxon>Pseudomonadota</taxon>
        <taxon>Gammaproteobacteria</taxon>
        <taxon>Pseudomonadales</taxon>
        <taxon>Marinobacteraceae</taxon>
        <taxon>Marinobacter</taxon>
    </lineage>
</organism>
<reference evidence="1 2" key="1">
    <citation type="submission" date="2016-10" db="EMBL/GenBank/DDBJ databases">
        <authorList>
            <person name="de Groot N.N."/>
        </authorList>
    </citation>
    <scope>NUCLEOTIDE SEQUENCE [LARGE SCALE GENOMIC DNA]</scope>
    <source>
        <strain evidence="1 2">IBRC-M 10445</strain>
    </source>
</reference>